<dbReference type="SUPFAM" id="SSF50156">
    <property type="entry name" value="PDZ domain-like"/>
    <property type="match status" value="3"/>
</dbReference>
<comment type="caution">
    <text evidence="4">The sequence shown here is derived from an EMBL/GenBank/DDBJ whole genome shotgun (WGS) entry which is preliminary data.</text>
</comment>
<organism evidence="4">
    <name type="scientific">Caldilineaceae bacterium SB0664_bin_27</name>
    <dbReference type="NCBI Taxonomy" id="2605260"/>
    <lineage>
        <taxon>Bacteria</taxon>
        <taxon>Bacillati</taxon>
        <taxon>Chloroflexota</taxon>
        <taxon>Caldilineae</taxon>
        <taxon>Caldilineales</taxon>
        <taxon>Caldilineaceae</taxon>
    </lineage>
</organism>
<dbReference type="EMBL" id="VXRG01000161">
    <property type="protein sequence ID" value="MXY95597.1"/>
    <property type="molecule type" value="Genomic_DNA"/>
</dbReference>
<evidence type="ECO:0000256" key="1">
    <source>
        <dbReference type="ARBA" id="ARBA00001947"/>
    </source>
</evidence>
<proteinExistence type="predicted"/>
<dbReference type="GO" id="GO:0006508">
    <property type="term" value="P:proteolysis"/>
    <property type="evidence" value="ECO:0007669"/>
    <property type="project" value="InterPro"/>
</dbReference>
<dbReference type="PANTHER" id="PTHR42837">
    <property type="entry name" value="REGULATOR OF SIGMA-E PROTEASE RSEP"/>
    <property type="match status" value="1"/>
</dbReference>
<evidence type="ECO:0000259" key="3">
    <source>
        <dbReference type="PROSITE" id="PS50106"/>
    </source>
</evidence>
<dbReference type="InterPro" id="IPR001478">
    <property type="entry name" value="PDZ"/>
</dbReference>
<sequence>MRQPSLTTGGRTSQRAPNRKIWLVLSVTLLALLALGGTASAQSMTERVKPDPGVLIVAVGEETPASEAGLMRGDILLAIDGDMVNTAAELQHVILMQDPGDMLELTVKRGDEELTLSATLADVDGYPLLGVAPDNQGFPGIRTQRGRSMSMRHFVRLPAMKQFNGMDGDVDSLRDGAVVMEVMEDSPAATAGLMAGDLITSVGETEIAGMRDLAGVAAEFSPGDDVELTVDRDGETVELNLTLGAHPDDGEKAFFGLRIGPAERFRIDADGMHRDGRQQRGNRFGFAFPHGGRFDSRFFKDLPDGALVMGVQDEGPAALAELHSGDVITAAGETEVANFEELVDVLANFSPGDEVSITVNRDGEMVTATVTLGAHPDDEEKAYLGVSIMPLESLRMHMKEMQEQNQEEQQSGQESQSSS</sequence>
<feature type="domain" description="PDZ" evidence="3">
    <location>
        <begin position="35"/>
        <end position="111"/>
    </location>
</feature>
<dbReference type="GO" id="GO:0004222">
    <property type="term" value="F:metalloendopeptidase activity"/>
    <property type="evidence" value="ECO:0007669"/>
    <property type="project" value="InterPro"/>
</dbReference>
<comment type="cofactor">
    <cofactor evidence="1">
        <name>Zn(2+)</name>
        <dbReference type="ChEBI" id="CHEBI:29105"/>
    </cofactor>
</comment>
<accession>A0A6B0YY93</accession>
<evidence type="ECO:0000256" key="2">
    <source>
        <dbReference type="SAM" id="MobiDB-lite"/>
    </source>
</evidence>
<feature type="region of interest" description="Disordered" evidence="2">
    <location>
        <begin position="400"/>
        <end position="419"/>
    </location>
</feature>
<dbReference type="PROSITE" id="PS50106">
    <property type="entry name" value="PDZ"/>
    <property type="match status" value="2"/>
</dbReference>
<dbReference type="GO" id="GO:0016020">
    <property type="term" value="C:membrane"/>
    <property type="evidence" value="ECO:0007669"/>
    <property type="project" value="InterPro"/>
</dbReference>
<reference evidence="4" key="1">
    <citation type="submission" date="2019-09" db="EMBL/GenBank/DDBJ databases">
        <title>Characterisation of the sponge microbiome using genome-centric metagenomics.</title>
        <authorList>
            <person name="Engelberts J.P."/>
            <person name="Robbins S.J."/>
            <person name="De Goeij J.M."/>
            <person name="Aranda M."/>
            <person name="Bell S.C."/>
            <person name="Webster N.S."/>
        </authorList>
    </citation>
    <scope>NUCLEOTIDE SEQUENCE</scope>
    <source>
        <strain evidence="4">SB0664_bin_27</strain>
    </source>
</reference>
<dbReference type="Gene3D" id="2.30.42.10">
    <property type="match status" value="3"/>
</dbReference>
<feature type="domain" description="PDZ" evidence="3">
    <location>
        <begin position="176"/>
        <end position="234"/>
    </location>
</feature>
<gene>
    <name evidence="4" type="ORF">F4Y42_19340</name>
</gene>
<protein>
    <submittedName>
        <fullName evidence="4">PDZ domain-containing protein</fullName>
    </submittedName>
</protein>
<name>A0A6B0YY93_9CHLR</name>
<dbReference type="AlphaFoldDB" id="A0A6B0YY93"/>
<feature type="compositionally biased region" description="Low complexity" evidence="2">
    <location>
        <begin position="403"/>
        <end position="419"/>
    </location>
</feature>
<dbReference type="InterPro" id="IPR004387">
    <property type="entry name" value="Pept_M50_Zn"/>
</dbReference>
<dbReference type="InterPro" id="IPR036034">
    <property type="entry name" value="PDZ_sf"/>
</dbReference>
<dbReference type="SMART" id="SM00228">
    <property type="entry name" value="PDZ"/>
    <property type="match status" value="3"/>
</dbReference>
<dbReference type="Pfam" id="PF13180">
    <property type="entry name" value="PDZ_2"/>
    <property type="match status" value="3"/>
</dbReference>
<dbReference type="PANTHER" id="PTHR42837:SF2">
    <property type="entry name" value="MEMBRANE METALLOPROTEASE ARASP2, CHLOROPLASTIC-RELATED"/>
    <property type="match status" value="1"/>
</dbReference>
<evidence type="ECO:0000313" key="4">
    <source>
        <dbReference type="EMBL" id="MXY95597.1"/>
    </source>
</evidence>